<keyword evidence="4 10" id="KW-0378">Hydrolase</keyword>
<dbReference type="PRINTS" id="PR01659">
    <property type="entry name" value="MCMPROTEIN3"/>
</dbReference>
<dbReference type="GO" id="GO:0005524">
    <property type="term" value="F:ATP binding"/>
    <property type="evidence" value="ECO:0007669"/>
    <property type="project" value="UniProtKB-UniRule"/>
</dbReference>
<sequence length="812" mass="89787">MDYAEDQSLIESEREFVEFLDESDFYRGRLVNMISNGKSRLIISVNDLRRENPKRTEQLISNAFAELLACQRALKICVQNINPDYAHRNSDFFVGFEGSFGAMHVSPRTLTSALLGHMVCVEGIVTRASIVRPKITCSVHYCSVTKKTIERRYADMSSLDAFPSAGAYPTKDENGNLLETEYGLSTYHDHQKITIQEMPETAPAGQLPRSVDVLLDNDLVDSCKAGDRIQVVGQFRCLPGKKNGYTSASFRTALIANNVQLFSQQSEPNFSDKDIGMMRLISKRHDIVDLLARSLAPSIYGYRYIKKAILYLLLGGVERILPNGSRIRGDINVLLLGDPSVAKSQFLRFVLHVANLAIPTTGRGSSGVGLTAAITTDHETGERQLEAGAMVLADRGIVCIDEFDKMSDIDRTAIHEVMEQGRVTIAKAGIQAQLNARCSVLGAANPVYGRYDQYKTPMENIGLQDSLLSRFDLLFLVLDKADPEGDRGIAEHVLQAHQYRTPGEQEGEAMPLQDITVHLATCNMDPNMVGGAAGIDAEEHRKDSADQVFEDQGGVISSGRSLKNTECFTISFLKKYVHIARQLRPQLSKEAATIISEKYCDLRMQQDAENSTLRRTQPVTARTLETLIRLATANAKARMSKTVTRIDAEAAVELISFVLFKEVLEKSRRKRPHTTEGDGGSGSGLDTGSDEEAENTIHRPRKRAATAEVESRAFESTSGGSGGDACAFDEARSGKLGLSGIQLPESRLRVLSTLVSRAFQERRVEQLAIPEACLSLPSLWCKPQSSRVLRLWLDWTRYTTATVSWLRTMMSG</sequence>
<evidence type="ECO:0000256" key="11">
    <source>
        <dbReference type="SAM" id="MobiDB-lite"/>
    </source>
</evidence>
<keyword evidence="13" id="KW-1185">Reference proteome</keyword>
<dbReference type="EC" id="3.6.4.12" evidence="10"/>
<dbReference type="InterPro" id="IPR031327">
    <property type="entry name" value="MCM"/>
</dbReference>
<dbReference type="PANTHER" id="PTHR11630">
    <property type="entry name" value="DNA REPLICATION LICENSING FACTOR MCM FAMILY MEMBER"/>
    <property type="match status" value="1"/>
</dbReference>
<dbReference type="GO" id="GO:0003697">
    <property type="term" value="F:single-stranded DNA binding"/>
    <property type="evidence" value="ECO:0007669"/>
    <property type="project" value="TreeGrafter"/>
</dbReference>
<dbReference type="Gene3D" id="3.40.50.300">
    <property type="entry name" value="P-loop containing nucleotide triphosphate hydrolases"/>
    <property type="match status" value="1"/>
</dbReference>
<dbReference type="Gene3D" id="2.20.28.10">
    <property type="match status" value="1"/>
</dbReference>
<dbReference type="InterPro" id="IPR041562">
    <property type="entry name" value="MCM_lid"/>
</dbReference>
<evidence type="ECO:0000256" key="5">
    <source>
        <dbReference type="ARBA" id="ARBA00022806"/>
    </source>
</evidence>
<dbReference type="Proteomes" id="UP000887562">
    <property type="component" value="Unplaced"/>
</dbReference>
<evidence type="ECO:0000256" key="1">
    <source>
        <dbReference type="ARBA" id="ARBA00004123"/>
    </source>
</evidence>
<keyword evidence="2 10" id="KW-0235">DNA replication</keyword>
<keyword evidence="7 9" id="KW-0238">DNA-binding</keyword>
<dbReference type="Gene3D" id="2.40.50.140">
    <property type="entry name" value="Nucleic acid-binding proteins"/>
    <property type="match status" value="1"/>
</dbReference>
<reference evidence="14" key="1">
    <citation type="submission" date="2022-11" db="UniProtKB">
        <authorList>
            <consortium name="WormBaseParasite"/>
        </authorList>
    </citation>
    <scope>IDENTIFICATION</scope>
</reference>
<feature type="domain" description="MCM C-terminal AAA(+) ATPase" evidence="12">
    <location>
        <begin position="287"/>
        <end position="493"/>
    </location>
</feature>
<comment type="subcellular location">
    <subcellularLocation>
        <location evidence="1 10">Nucleus</location>
    </subcellularLocation>
</comment>
<evidence type="ECO:0000256" key="9">
    <source>
        <dbReference type="RuleBase" id="RU004070"/>
    </source>
</evidence>
<dbReference type="GO" id="GO:0017116">
    <property type="term" value="F:single-stranded DNA helicase activity"/>
    <property type="evidence" value="ECO:0007669"/>
    <property type="project" value="TreeGrafter"/>
</dbReference>
<comment type="similarity">
    <text evidence="9">Belongs to the MCM family.</text>
</comment>
<dbReference type="InterPro" id="IPR027925">
    <property type="entry name" value="MCM_N"/>
</dbReference>
<dbReference type="Pfam" id="PF17855">
    <property type="entry name" value="MCM_lid"/>
    <property type="match status" value="1"/>
</dbReference>
<proteinExistence type="inferred from homology"/>
<dbReference type="Pfam" id="PF17207">
    <property type="entry name" value="MCM_OB"/>
    <property type="match status" value="1"/>
</dbReference>
<dbReference type="SMART" id="SM00350">
    <property type="entry name" value="MCM"/>
    <property type="match status" value="1"/>
</dbReference>
<comment type="function">
    <text evidence="10">Acts as component of the MCM2-7 complex (MCM complex) which is the replicative helicase essential for 'once per cell cycle' DNA replication initiation and elongation in eukaryotic cells. The active ATPase sites in the MCM2-7 ring are formed through the interaction surfaces of two neighboring subunits such that a critical structure of a conserved arginine finger motif is provided in trans relative to the ATP-binding site of the Walker A box of the adjacent subunit. The six ATPase active sites, however, are likely to contribute differentially to the complex helicase activity.</text>
</comment>
<evidence type="ECO:0000256" key="10">
    <source>
        <dbReference type="RuleBase" id="RU368061"/>
    </source>
</evidence>
<dbReference type="PROSITE" id="PS00847">
    <property type="entry name" value="MCM_1"/>
    <property type="match status" value="1"/>
</dbReference>
<protein>
    <recommendedName>
        <fullName evidence="10">DNA replication licensing factor MCM3</fullName>
        <ecNumber evidence="10">3.6.4.12</ecNumber>
    </recommendedName>
</protein>
<dbReference type="Gene3D" id="3.30.1640.10">
    <property type="entry name" value="mini-chromosome maintenance (MCM) complex, chain A, domain 1"/>
    <property type="match status" value="1"/>
</dbReference>
<dbReference type="InterPro" id="IPR001208">
    <property type="entry name" value="MCM_dom"/>
</dbReference>
<organism evidence="13 14">
    <name type="scientific">Echinococcus canadensis</name>
    <dbReference type="NCBI Taxonomy" id="519352"/>
    <lineage>
        <taxon>Eukaryota</taxon>
        <taxon>Metazoa</taxon>
        <taxon>Spiralia</taxon>
        <taxon>Lophotrochozoa</taxon>
        <taxon>Platyhelminthes</taxon>
        <taxon>Cestoda</taxon>
        <taxon>Eucestoda</taxon>
        <taxon>Cyclophyllidea</taxon>
        <taxon>Taeniidae</taxon>
        <taxon>Echinococcus</taxon>
        <taxon>Echinococcus canadensis group</taxon>
    </lineage>
</organism>
<dbReference type="GO" id="GO:1902975">
    <property type="term" value="P:mitotic DNA replication initiation"/>
    <property type="evidence" value="ECO:0007669"/>
    <property type="project" value="TreeGrafter"/>
</dbReference>
<evidence type="ECO:0000256" key="8">
    <source>
        <dbReference type="ARBA" id="ARBA00023242"/>
    </source>
</evidence>
<evidence type="ECO:0000256" key="3">
    <source>
        <dbReference type="ARBA" id="ARBA00022741"/>
    </source>
</evidence>
<accession>A0A915EX10</accession>
<evidence type="ECO:0000259" key="12">
    <source>
        <dbReference type="PROSITE" id="PS50051"/>
    </source>
</evidence>
<comment type="catalytic activity">
    <reaction evidence="10">
        <text>ATP + H2O = ADP + phosphate + H(+)</text>
        <dbReference type="Rhea" id="RHEA:13065"/>
        <dbReference type="ChEBI" id="CHEBI:15377"/>
        <dbReference type="ChEBI" id="CHEBI:15378"/>
        <dbReference type="ChEBI" id="CHEBI:30616"/>
        <dbReference type="ChEBI" id="CHEBI:43474"/>
        <dbReference type="ChEBI" id="CHEBI:456216"/>
        <dbReference type="EC" id="3.6.4.12"/>
    </reaction>
</comment>
<dbReference type="Pfam" id="PF00493">
    <property type="entry name" value="MCM"/>
    <property type="match status" value="1"/>
</dbReference>
<dbReference type="GO" id="GO:0005634">
    <property type="term" value="C:nucleus"/>
    <property type="evidence" value="ECO:0007669"/>
    <property type="project" value="UniProtKB-SubCell"/>
</dbReference>
<dbReference type="GO" id="GO:0000727">
    <property type="term" value="P:double-strand break repair via break-induced replication"/>
    <property type="evidence" value="ECO:0007669"/>
    <property type="project" value="TreeGrafter"/>
</dbReference>
<dbReference type="GO" id="GO:0006271">
    <property type="term" value="P:DNA strand elongation involved in DNA replication"/>
    <property type="evidence" value="ECO:0007669"/>
    <property type="project" value="TreeGrafter"/>
</dbReference>
<dbReference type="PROSITE" id="PS50051">
    <property type="entry name" value="MCM_2"/>
    <property type="match status" value="1"/>
</dbReference>
<dbReference type="PRINTS" id="PR01657">
    <property type="entry name" value="MCMFAMILY"/>
</dbReference>
<dbReference type="AlphaFoldDB" id="A0A915EX10"/>
<dbReference type="InterPro" id="IPR008046">
    <property type="entry name" value="Mcm3"/>
</dbReference>
<dbReference type="InterPro" id="IPR018525">
    <property type="entry name" value="MCM_CS"/>
</dbReference>
<dbReference type="SUPFAM" id="SSF50249">
    <property type="entry name" value="Nucleic acid-binding proteins"/>
    <property type="match status" value="1"/>
</dbReference>
<dbReference type="GO" id="GO:0042555">
    <property type="term" value="C:MCM complex"/>
    <property type="evidence" value="ECO:0007669"/>
    <property type="project" value="UniProtKB-UniRule"/>
</dbReference>
<name>A0A915EX10_9CEST</name>
<dbReference type="Pfam" id="PF14551">
    <property type="entry name" value="MCM_N"/>
    <property type="match status" value="1"/>
</dbReference>
<evidence type="ECO:0000313" key="14">
    <source>
        <dbReference type="WBParaSite" id="maker-E.canG7_contigs_6081-snap-gene-4.80-mRNA-1"/>
    </source>
</evidence>
<comment type="subunit">
    <text evidence="10">Component of the MCM2-7 complex.</text>
</comment>
<dbReference type="WBParaSite" id="maker-E.canG7_contigs_6081-snap-gene-4.80-mRNA-1">
    <property type="protein sequence ID" value="maker-E.canG7_contigs_6081-snap-gene-4.80-mRNA-1"/>
    <property type="gene ID" value="EcG7_00051"/>
</dbReference>
<dbReference type="InterPro" id="IPR012340">
    <property type="entry name" value="NA-bd_OB-fold"/>
</dbReference>
<evidence type="ECO:0000313" key="13">
    <source>
        <dbReference type="Proteomes" id="UP000887562"/>
    </source>
</evidence>
<dbReference type="GO" id="GO:0016787">
    <property type="term" value="F:hydrolase activity"/>
    <property type="evidence" value="ECO:0007669"/>
    <property type="project" value="UniProtKB-KW"/>
</dbReference>
<keyword evidence="3 9" id="KW-0547">Nucleotide-binding</keyword>
<keyword evidence="5 10" id="KW-0347">Helicase</keyword>
<keyword evidence="8 10" id="KW-0539">Nucleus</keyword>
<feature type="region of interest" description="Disordered" evidence="11">
    <location>
        <begin position="668"/>
        <end position="726"/>
    </location>
</feature>
<evidence type="ECO:0000256" key="4">
    <source>
        <dbReference type="ARBA" id="ARBA00022801"/>
    </source>
</evidence>
<dbReference type="PANTHER" id="PTHR11630:SF46">
    <property type="entry name" value="DNA REPLICATION LICENSING FACTOR MCM3-RELATED"/>
    <property type="match status" value="1"/>
</dbReference>
<dbReference type="InterPro" id="IPR033762">
    <property type="entry name" value="MCM_OB"/>
</dbReference>
<dbReference type="SUPFAM" id="SSF52540">
    <property type="entry name" value="P-loop containing nucleoside triphosphate hydrolases"/>
    <property type="match status" value="1"/>
</dbReference>
<keyword evidence="6 9" id="KW-0067">ATP-binding</keyword>
<evidence type="ECO:0000256" key="7">
    <source>
        <dbReference type="ARBA" id="ARBA00023125"/>
    </source>
</evidence>
<evidence type="ECO:0000256" key="6">
    <source>
        <dbReference type="ARBA" id="ARBA00022840"/>
    </source>
</evidence>
<evidence type="ECO:0000256" key="2">
    <source>
        <dbReference type="ARBA" id="ARBA00022705"/>
    </source>
</evidence>
<dbReference type="InterPro" id="IPR027417">
    <property type="entry name" value="P-loop_NTPase"/>
</dbReference>